<evidence type="ECO:0000313" key="1">
    <source>
        <dbReference type="EMBL" id="KAG5610900.1"/>
    </source>
</evidence>
<sequence>MVPTTLGAGRRLTTPLHHTTLVSLFLPSSSLLPNLIGHNLAKHPYSLSKFSIRDFSLRLHFRCI</sequence>
<dbReference type="Proteomes" id="UP000824120">
    <property type="component" value="Chromosome 4"/>
</dbReference>
<name>A0A9J5ZHB3_SOLCO</name>
<gene>
    <name evidence="1" type="ORF">H5410_022181</name>
</gene>
<protein>
    <submittedName>
        <fullName evidence="1">Uncharacterized protein</fullName>
    </submittedName>
</protein>
<accession>A0A9J5ZHB3</accession>
<organism evidence="1 2">
    <name type="scientific">Solanum commersonii</name>
    <name type="common">Commerson's wild potato</name>
    <name type="synonym">Commerson's nightshade</name>
    <dbReference type="NCBI Taxonomy" id="4109"/>
    <lineage>
        <taxon>Eukaryota</taxon>
        <taxon>Viridiplantae</taxon>
        <taxon>Streptophyta</taxon>
        <taxon>Embryophyta</taxon>
        <taxon>Tracheophyta</taxon>
        <taxon>Spermatophyta</taxon>
        <taxon>Magnoliopsida</taxon>
        <taxon>eudicotyledons</taxon>
        <taxon>Gunneridae</taxon>
        <taxon>Pentapetalae</taxon>
        <taxon>asterids</taxon>
        <taxon>lamiids</taxon>
        <taxon>Solanales</taxon>
        <taxon>Solanaceae</taxon>
        <taxon>Solanoideae</taxon>
        <taxon>Solaneae</taxon>
        <taxon>Solanum</taxon>
    </lineage>
</organism>
<keyword evidence="2" id="KW-1185">Reference proteome</keyword>
<feature type="non-terminal residue" evidence="1">
    <location>
        <position position="64"/>
    </location>
</feature>
<reference evidence="1 2" key="1">
    <citation type="submission" date="2020-09" db="EMBL/GenBank/DDBJ databases">
        <title>De no assembly of potato wild relative species, Solanum commersonii.</title>
        <authorList>
            <person name="Cho K."/>
        </authorList>
    </citation>
    <scope>NUCLEOTIDE SEQUENCE [LARGE SCALE GENOMIC DNA]</scope>
    <source>
        <strain evidence="1">LZ3.2</strain>
        <tissue evidence="1">Leaf</tissue>
    </source>
</reference>
<comment type="caution">
    <text evidence="1">The sequence shown here is derived from an EMBL/GenBank/DDBJ whole genome shotgun (WGS) entry which is preliminary data.</text>
</comment>
<dbReference type="EMBL" id="JACXVP010000004">
    <property type="protein sequence ID" value="KAG5610900.1"/>
    <property type="molecule type" value="Genomic_DNA"/>
</dbReference>
<dbReference type="AlphaFoldDB" id="A0A9J5ZHB3"/>
<proteinExistence type="predicted"/>
<evidence type="ECO:0000313" key="2">
    <source>
        <dbReference type="Proteomes" id="UP000824120"/>
    </source>
</evidence>